<evidence type="ECO:0000256" key="2">
    <source>
        <dbReference type="SAM" id="MobiDB-lite"/>
    </source>
</evidence>
<keyword evidence="1" id="KW-0677">Repeat</keyword>
<dbReference type="Proteomes" id="UP000003882">
    <property type="component" value="Unassembled WGS sequence"/>
</dbReference>
<feature type="signal peptide" evidence="3">
    <location>
        <begin position="1"/>
        <end position="33"/>
    </location>
</feature>
<dbReference type="GeneID" id="45583419"/>
<proteinExistence type="predicted"/>
<gene>
    <name evidence="4" type="ORF">BIFCAT_01966</name>
</gene>
<name>B6XXK6_9BIFI</name>
<evidence type="ECO:0000313" key="5">
    <source>
        <dbReference type="Proteomes" id="UP000003882"/>
    </source>
</evidence>
<organism evidence="4 5">
    <name type="scientific">Bifidobacterium catenulatum DSM 16992 = JCM 1194 = LMG 11043</name>
    <dbReference type="NCBI Taxonomy" id="566552"/>
    <lineage>
        <taxon>Bacteria</taxon>
        <taxon>Bacillati</taxon>
        <taxon>Actinomycetota</taxon>
        <taxon>Actinomycetes</taxon>
        <taxon>Bifidobacteriales</taxon>
        <taxon>Bifidobacteriaceae</taxon>
        <taxon>Bifidobacterium</taxon>
    </lineage>
</organism>
<evidence type="ECO:0000256" key="3">
    <source>
        <dbReference type="SAM" id="SignalP"/>
    </source>
</evidence>
<reference evidence="4 5" key="2">
    <citation type="submission" date="2008-10" db="EMBL/GenBank/DDBJ databases">
        <authorList>
            <person name="Fulton L."/>
            <person name="Clifton S."/>
            <person name="Fulton B."/>
            <person name="Xu J."/>
            <person name="Minx P."/>
            <person name="Pepin K.H."/>
            <person name="Johnson M."/>
            <person name="Bhonagiri V."/>
            <person name="Nash W.E."/>
            <person name="Mardis E.R."/>
            <person name="Wilson R.K."/>
        </authorList>
    </citation>
    <scope>NUCLEOTIDE SEQUENCE [LARGE SCALE GENOMIC DNA]</scope>
    <source>
        <strain evidence="4 5">DSM 16992</strain>
    </source>
</reference>
<evidence type="ECO:0000256" key="1">
    <source>
        <dbReference type="ARBA" id="ARBA00022737"/>
    </source>
</evidence>
<accession>B6XXK6</accession>
<dbReference type="AlphaFoldDB" id="B6XXK6"/>
<sequence length="304" mass="34695">MMIMILRKKIIRSIAAITATLSMLALPIASANAEEIVSPPYPEYTGWVVQDGEHYWFDSGTMARSKEIYDPSSNAWYWLDADGTMARNKDVYQRSNGGKWVRYDSNGHMIKGEDYRYGGWYYFDQTTGAMAKGMKYIGSNGGKWVYYDWTTGKMAHGEQYVNYDAQHTGWYLFDQYTGAMFHGDTYIRSNGGKWVRYDRVTGKMVKGLHYQDGAYYYFDQTTGAMAHGRVWVPEWNSYATFDSVSGRYVSKDSGNNNPGNTGGENIRGRFCKKSEKGQQRIDGDGTLIVCECRNGNNTPHWYAK</sequence>
<dbReference type="InterPro" id="IPR018337">
    <property type="entry name" value="Cell_wall/Cho-bd_repeat"/>
</dbReference>
<dbReference type="Gene3D" id="2.20.120.10">
    <property type="entry name" value="Multimodular pneumococcal cell wall endolysin, domain 3"/>
    <property type="match status" value="1"/>
</dbReference>
<evidence type="ECO:0000313" key="4">
    <source>
        <dbReference type="EMBL" id="EEB20654.1"/>
    </source>
</evidence>
<dbReference type="Gene3D" id="2.30.30.20">
    <property type="entry name" value="Aspartate carbamoyltransferase regulatory subunit, C-terminal domain"/>
    <property type="match status" value="1"/>
</dbReference>
<dbReference type="RefSeq" id="WP_003836697.1">
    <property type="nucleotide sequence ID" value="NZ_ABXY01000029.1"/>
</dbReference>
<comment type="caution">
    <text evidence="4">The sequence shown here is derived from an EMBL/GenBank/DDBJ whole genome shotgun (WGS) entry which is preliminary data.</text>
</comment>
<feature type="chain" id="PRO_5002852647" evidence="3">
    <location>
        <begin position="34"/>
        <end position="304"/>
    </location>
</feature>
<dbReference type="SUPFAM" id="SSF69360">
    <property type="entry name" value="Cell wall binding repeat"/>
    <property type="match status" value="1"/>
</dbReference>
<feature type="region of interest" description="Disordered" evidence="2">
    <location>
        <begin position="249"/>
        <end position="268"/>
    </location>
</feature>
<reference evidence="4 5" key="1">
    <citation type="submission" date="2008-10" db="EMBL/GenBank/DDBJ databases">
        <title>Draft genome sequence of Bifidobacterium catenulatum (DSM 16992).</title>
        <authorList>
            <person name="Sudarsanam P."/>
            <person name="Ley R."/>
            <person name="Guruge J."/>
            <person name="Turnbaugh P.J."/>
            <person name="Mahowald M."/>
            <person name="Liep D."/>
            <person name="Gordon J."/>
        </authorList>
    </citation>
    <scope>NUCLEOTIDE SEQUENCE [LARGE SCALE GENOMIC DNA]</scope>
    <source>
        <strain evidence="4 5">DSM 16992</strain>
    </source>
</reference>
<dbReference type="eggNOG" id="COG5263">
    <property type="taxonomic scope" value="Bacteria"/>
</dbReference>
<keyword evidence="3" id="KW-0732">Signal</keyword>
<dbReference type="EMBL" id="ABXY01000029">
    <property type="protein sequence ID" value="EEB20654.1"/>
    <property type="molecule type" value="Genomic_DNA"/>
</dbReference>
<dbReference type="Gene3D" id="2.10.270.10">
    <property type="entry name" value="Cholin Binding"/>
    <property type="match status" value="1"/>
</dbReference>
<protein>
    <submittedName>
        <fullName evidence="4">Cell wall-binding repeat protein</fullName>
    </submittedName>
</protein>
<dbReference type="Pfam" id="PF19127">
    <property type="entry name" value="Choline_bind_3"/>
    <property type="match status" value="1"/>
</dbReference>